<evidence type="ECO:0000313" key="2">
    <source>
        <dbReference type="Proteomes" id="UP001054945"/>
    </source>
</evidence>
<gene>
    <name evidence="1" type="ORF">CEXT_693101</name>
</gene>
<dbReference type="AlphaFoldDB" id="A0AAV4T2V0"/>
<keyword evidence="2" id="KW-1185">Reference proteome</keyword>
<dbReference type="EMBL" id="BPLR01010614">
    <property type="protein sequence ID" value="GIY40450.1"/>
    <property type="molecule type" value="Genomic_DNA"/>
</dbReference>
<accession>A0AAV4T2V0</accession>
<reference evidence="1 2" key="1">
    <citation type="submission" date="2021-06" db="EMBL/GenBank/DDBJ databases">
        <title>Caerostris extrusa draft genome.</title>
        <authorList>
            <person name="Kono N."/>
            <person name="Arakawa K."/>
        </authorList>
    </citation>
    <scope>NUCLEOTIDE SEQUENCE [LARGE SCALE GENOMIC DNA]</scope>
</reference>
<name>A0AAV4T2V0_CAEEX</name>
<proteinExistence type="predicted"/>
<comment type="caution">
    <text evidence="1">The sequence shown here is derived from an EMBL/GenBank/DDBJ whole genome shotgun (WGS) entry which is preliminary data.</text>
</comment>
<sequence length="68" mass="7631">MAILNRLFQYVQNKTLMELVTQGCQIAGNSISVTQKTRSEKQSQYLRDHSITTTVQVVSAASLSPLFR</sequence>
<evidence type="ECO:0000313" key="1">
    <source>
        <dbReference type="EMBL" id="GIY40450.1"/>
    </source>
</evidence>
<dbReference type="Proteomes" id="UP001054945">
    <property type="component" value="Unassembled WGS sequence"/>
</dbReference>
<protein>
    <submittedName>
        <fullName evidence="1">Uncharacterized protein</fullName>
    </submittedName>
</protein>
<organism evidence="1 2">
    <name type="scientific">Caerostris extrusa</name>
    <name type="common">Bark spider</name>
    <name type="synonym">Caerostris bankana</name>
    <dbReference type="NCBI Taxonomy" id="172846"/>
    <lineage>
        <taxon>Eukaryota</taxon>
        <taxon>Metazoa</taxon>
        <taxon>Ecdysozoa</taxon>
        <taxon>Arthropoda</taxon>
        <taxon>Chelicerata</taxon>
        <taxon>Arachnida</taxon>
        <taxon>Araneae</taxon>
        <taxon>Araneomorphae</taxon>
        <taxon>Entelegynae</taxon>
        <taxon>Araneoidea</taxon>
        <taxon>Araneidae</taxon>
        <taxon>Caerostris</taxon>
    </lineage>
</organism>